<protein>
    <submittedName>
        <fullName evidence="2">Uncharacterized protein</fullName>
    </submittedName>
</protein>
<accession>A0A9D3ZKA1</accession>
<name>A0A9D3ZKA1_9ROSI</name>
<gene>
    <name evidence="2" type="ORF">J1N35_036790</name>
</gene>
<evidence type="ECO:0000313" key="2">
    <source>
        <dbReference type="EMBL" id="KAH1046006.1"/>
    </source>
</evidence>
<keyword evidence="1" id="KW-0472">Membrane</keyword>
<keyword evidence="1" id="KW-1133">Transmembrane helix</keyword>
<evidence type="ECO:0000313" key="3">
    <source>
        <dbReference type="Proteomes" id="UP000828251"/>
    </source>
</evidence>
<keyword evidence="3" id="KW-1185">Reference proteome</keyword>
<sequence>MGALLRYCRADIPRAHLGDLVDILSPNGYVTVRRSKDSSIPSRQFHTSTEEVQGRRRFLRPPSTHLLFSFVLLGISSMLHMRMIERRRRFDPPQYRLAQSIE</sequence>
<dbReference type="EMBL" id="JAIQCV010000011">
    <property type="protein sequence ID" value="KAH1046006.1"/>
    <property type="molecule type" value="Genomic_DNA"/>
</dbReference>
<keyword evidence="1" id="KW-0812">Transmembrane</keyword>
<feature type="transmembrane region" description="Helical" evidence="1">
    <location>
        <begin position="66"/>
        <end position="84"/>
    </location>
</feature>
<evidence type="ECO:0000256" key="1">
    <source>
        <dbReference type="SAM" id="Phobius"/>
    </source>
</evidence>
<reference evidence="2 3" key="1">
    <citation type="journal article" date="2021" name="Plant Biotechnol. J.">
        <title>Multi-omics assisted identification of the key and species-specific regulatory components of drought-tolerant mechanisms in Gossypium stocksii.</title>
        <authorList>
            <person name="Yu D."/>
            <person name="Ke L."/>
            <person name="Zhang D."/>
            <person name="Wu Y."/>
            <person name="Sun Y."/>
            <person name="Mei J."/>
            <person name="Sun J."/>
            <person name="Sun Y."/>
        </authorList>
    </citation>
    <scope>NUCLEOTIDE SEQUENCE [LARGE SCALE GENOMIC DNA]</scope>
    <source>
        <strain evidence="3">cv. E1</strain>
        <tissue evidence="2">Leaf</tissue>
    </source>
</reference>
<proteinExistence type="predicted"/>
<organism evidence="2 3">
    <name type="scientific">Gossypium stocksii</name>
    <dbReference type="NCBI Taxonomy" id="47602"/>
    <lineage>
        <taxon>Eukaryota</taxon>
        <taxon>Viridiplantae</taxon>
        <taxon>Streptophyta</taxon>
        <taxon>Embryophyta</taxon>
        <taxon>Tracheophyta</taxon>
        <taxon>Spermatophyta</taxon>
        <taxon>Magnoliopsida</taxon>
        <taxon>eudicotyledons</taxon>
        <taxon>Gunneridae</taxon>
        <taxon>Pentapetalae</taxon>
        <taxon>rosids</taxon>
        <taxon>malvids</taxon>
        <taxon>Malvales</taxon>
        <taxon>Malvaceae</taxon>
        <taxon>Malvoideae</taxon>
        <taxon>Gossypium</taxon>
    </lineage>
</organism>
<dbReference type="AlphaFoldDB" id="A0A9D3ZKA1"/>
<comment type="caution">
    <text evidence="2">The sequence shown here is derived from an EMBL/GenBank/DDBJ whole genome shotgun (WGS) entry which is preliminary data.</text>
</comment>
<dbReference type="Proteomes" id="UP000828251">
    <property type="component" value="Unassembled WGS sequence"/>
</dbReference>